<reference evidence="8" key="1">
    <citation type="submission" date="2022-01" db="EMBL/GenBank/DDBJ databases">
        <title>Alginate degradation mechanism of Vibrio pelagius WXL662.</title>
        <authorList>
            <person name="He X."/>
        </authorList>
    </citation>
    <scope>NUCLEOTIDE SEQUENCE</scope>
    <source>
        <strain evidence="8">WXL662</strain>
        <plasmid evidence="8">p_1</plasmid>
    </source>
</reference>
<evidence type="ECO:0000256" key="4">
    <source>
        <dbReference type="RuleBase" id="RU362073"/>
    </source>
</evidence>
<evidence type="ECO:0000313" key="9">
    <source>
        <dbReference type="EMBL" id="UTT87202.1"/>
    </source>
</evidence>
<feature type="domain" description="Flagellin N-terminal" evidence="6">
    <location>
        <begin position="6"/>
        <end position="142"/>
    </location>
</feature>
<feature type="domain" description="Flagellin C-terminal" evidence="7">
    <location>
        <begin position="340"/>
        <end position="419"/>
    </location>
</feature>
<evidence type="ECO:0000313" key="8">
    <source>
        <dbReference type="EMBL" id="UTT87193.1"/>
    </source>
</evidence>
<keyword evidence="8" id="KW-0966">Cell projection</keyword>
<protein>
    <recommendedName>
        <fullName evidence="4">Flagellin</fullName>
    </recommendedName>
</protein>
<dbReference type="Gene3D" id="1.20.1330.10">
    <property type="entry name" value="f41 fragment of flagellin, N-terminal domain"/>
    <property type="match status" value="1"/>
</dbReference>
<dbReference type="InterPro" id="IPR001029">
    <property type="entry name" value="Flagellin_N"/>
</dbReference>
<dbReference type="Gene3D" id="6.10.10.10">
    <property type="entry name" value="Flagellar export chaperone, C-terminal domain"/>
    <property type="match status" value="1"/>
</dbReference>
<keyword evidence="10" id="KW-1185">Reference proteome</keyword>
<keyword evidence="5" id="KW-0175">Coiled coil</keyword>
<keyword evidence="8" id="KW-0282">Flagellum</keyword>
<evidence type="ECO:0000256" key="1">
    <source>
        <dbReference type="ARBA" id="ARBA00005709"/>
    </source>
</evidence>
<comment type="similarity">
    <text evidence="1 4">Belongs to the bacterial flagellin family.</text>
</comment>
<dbReference type="EMBL" id="CP090616">
    <property type="protein sequence ID" value="UTT87193.1"/>
    <property type="molecule type" value="Genomic_DNA"/>
</dbReference>
<proteinExistence type="inferred from homology"/>
<gene>
    <name evidence="9" type="ORF">LZI70_19425</name>
    <name evidence="8" type="ORF">LZI70_20465</name>
</gene>
<dbReference type="InterPro" id="IPR042187">
    <property type="entry name" value="Flagellin_C_sub2"/>
</dbReference>
<evidence type="ECO:0000313" key="10">
    <source>
        <dbReference type="Proteomes" id="UP001059120"/>
    </source>
</evidence>
<evidence type="ECO:0000259" key="6">
    <source>
        <dbReference type="Pfam" id="PF00669"/>
    </source>
</evidence>
<evidence type="ECO:0000259" key="7">
    <source>
        <dbReference type="Pfam" id="PF00700"/>
    </source>
</evidence>
<dbReference type="Pfam" id="PF00669">
    <property type="entry name" value="Flagellin_N"/>
    <property type="match status" value="1"/>
</dbReference>
<evidence type="ECO:0000256" key="3">
    <source>
        <dbReference type="ARBA" id="ARBA00023143"/>
    </source>
</evidence>
<dbReference type="Gene3D" id="2.60.40.4390">
    <property type="match status" value="1"/>
</dbReference>
<geneLocation type="plasmid" evidence="8 10">
    <name>p_1</name>
</geneLocation>
<dbReference type="SUPFAM" id="SSF64518">
    <property type="entry name" value="Phase 1 flagellin"/>
    <property type="match status" value="1"/>
</dbReference>
<dbReference type="InterPro" id="IPR046358">
    <property type="entry name" value="Flagellin_C"/>
</dbReference>
<organism evidence="8 10">
    <name type="scientific">Vibrio pelagius</name>
    <dbReference type="NCBI Taxonomy" id="28169"/>
    <lineage>
        <taxon>Bacteria</taxon>
        <taxon>Pseudomonadati</taxon>
        <taxon>Pseudomonadota</taxon>
        <taxon>Gammaproteobacteria</taxon>
        <taxon>Vibrionales</taxon>
        <taxon>Vibrionaceae</taxon>
        <taxon>Vibrio</taxon>
    </lineage>
</organism>
<sequence>MALTVLSNHIAAEARNRLRTSERGLASSFEKLSSGKKINQAKDDSAGLQISNRLSTQSRGLDVSMRNANDAISILQVTEGAISEYTSSIQQIRDLALQSVNGTNTPEDIEAIEKEIRALGDELHRITQTGNYGGLNLLNGSKESLRFQIGSQTGEAMLFGLPNLEALNEERIIRTTPSSYTGDPVPLDWRTEKGDYIDFLFIKNNGEKKTRIELPEGQNIEGVVNYLNNQFDEKVRFFLTDREGEDGVEQSTLAYAYEKGSDYSNGEIFGISGEHFANLTKADGSRSYLLKGGNPFVAFGLDRSLTELIHHDFEHIEHYKPNETDYINDRNALIYTCDLILHQVNKLQGDIGSTQNRLDKAINNLSNQEININESNSRIKDTDFAKETTNMLQEKMRSTSTTSMLAQANNIPKSITSLLTN</sequence>
<dbReference type="Proteomes" id="UP001059120">
    <property type="component" value="Plasmid p_1"/>
</dbReference>
<comment type="subcellular location">
    <subcellularLocation>
        <location evidence="4">Secreted</location>
    </subcellularLocation>
    <subcellularLocation>
        <location evidence="4">Bacterial flagellum</location>
    </subcellularLocation>
</comment>
<accession>A0ABY5GBF1</accession>
<evidence type="ECO:0000256" key="5">
    <source>
        <dbReference type="SAM" id="Coils"/>
    </source>
</evidence>
<keyword evidence="8" id="KW-0614">Plasmid</keyword>
<dbReference type="Pfam" id="PF00700">
    <property type="entry name" value="Flagellin_C"/>
    <property type="match status" value="1"/>
</dbReference>
<evidence type="ECO:0000256" key="2">
    <source>
        <dbReference type="ARBA" id="ARBA00022525"/>
    </source>
</evidence>
<dbReference type="InterPro" id="IPR001492">
    <property type="entry name" value="Flagellin"/>
</dbReference>
<dbReference type="RefSeq" id="WP_255232903.1">
    <property type="nucleotide sequence ID" value="NZ_CP090616.1"/>
</dbReference>
<keyword evidence="2 4" id="KW-0964">Secreted</keyword>
<keyword evidence="8" id="KW-0969">Cilium</keyword>
<name>A0ABY5GBF1_VIBPE</name>
<keyword evidence="3 4" id="KW-0975">Bacterial flagellum</keyword>
<dbReference type="EMBL" id="CP090616">
    <property type="protein sequence ID" value="UTT87202.1"/>
    <property type="molecule type" value="Genomic_DNA"/>
</dbReference>
<comment type="function">
    <text evidence="4">Flagellin is the subunit protein which polymerizes to form the filaments of bacterial flagella.</text>
</comment>
<dbReference type="PRINTS" id="PR00207">
    <property type="entry name" value="FLAGELLIN"/>
</dbReference>
<feature type="coiled-coil region" evidence="5">
    <location>
        <begin position="344"/>
        <end position="378"/>
    </location>
</feature>
<dbReference type="PANTHER" id="PTHR42792">
    <property type="entry name" value="FLAGELLIN"/>
    <property type="match status" value="1"/>
</dbReference>
<dbReference type="PANTHER" id="PTHR42792:SF2">
    <property type="entry name" value="FLAGELLIN"/>
    <property type="match status" value="1"/>
</dbReference>